<gene>
    <name evidence="1" type="ORF">S03H2_63540</name>
</gene>
<protein>
    <submittedName>
        <fullName evidence="1">Uncharacterized protein</fullName>
    </submittedName>
</protein>
<sequence length="88" mass="10365">MSVFSKILSVPYYYKIDFRKISLYLLSRNISVVISRILPPLLRRQIAEIVSVVYEKMGSKDVSWIIPSKYFMNLSTMKFYGMEFKVPT</sequence>
<dbReference type="EMBL" id="BARU01041185">
    <property type="protein sequence ID" value="GAH85734.1"/>
    <property type="molecule type" value="Genomic_DNA"/>
</dbReference>
<accession>X1K627</accession>
<dbReference type="AlphaFoldDB" id="X1K627"/>
<reference evidence="1" key="1">
    <citation type="journal article" date="2014" name="Front. Microbiol.">
        <title>High frequency of phylogenetically diverse reductive dehalogenase-homologous genes in deep subseafloor sedimentary metagenomes.</title>
        <authorList>
            <person name="Kawai M."/>
            <person name="Futagami T."/>
            <person name="Toyoda A."/>
            <person name="Takaki Y."/>
            <person name="Nishi S."/>
            <person name="Hori S."/>
            <person name="Arai W."/>
            <person name="Tsubouchi T."/>
            <person name="Morono Y."/>
            <person name="Uchiyama I."/>
            <person name="Ito T."/>
            <person name="Fujiyama A."/>
            <person name="Inagaki F."/>
            <person name="Takami H."/>
        </authorList>
    </citation>
    <scope>NUCLEOTIDE SEQUENCE</scope>
    <source>
        <strain evidence="1">Expedition CK06-06</strain>
    </source>
</reference>
<organism evidence="1">
    <name type="scientific">marine sediment metagenome</name>
    <dbReference type="NCBI Taxonomy" id="412755"/>
    <lineage>
        <taxon>unclassified sequences</taxon>
        <taxon>metagenomes</taxon>
        <taxon>ecological metagenomes</taxon>
    </lineage>
</organism>
<evidence type="ECO:0000313" key="1">
    <source>
        <dbReference type="EMBL" id="GAH85734.1"/>
    </source>
</evidence>
<comment type="caution">
    <text evidence="1">The sequence shown here is derived from an EMBL/GenBank/DDBJ whole genome shotgun (WGS) entry which is preliminary data.</text>
</comment>
<feature type="non-terminal residue" evidence="1">
    <location>
        <position position="88"/>
    </location>
</feature>
<proteinExistence type="predicted"/>
<name>X1K627_9ZZZZ</name>